<evidence type="ECO:0000256" key="4">
    <source>
        <dbReference type="SAM" id="Phobius"/>
    </source>
</evidence>
<evidence type="ECO:0000256" key="2">
    <source>
        <dbReference type="ARBA" id="ARBA00010742"/>
    </source>
</evidence>
<dbReference type="SUPFAM" id="SSF53850">
    <property type="entry name" value="Periplasmic binding protein-like II"/>
    <property type="match status" value="1"/>
</dbReference>
<evidence type="ECO:0000313" key="6">
    <source>
        <dbReference type="Proteomes" id="UP000422108"/>
    </source>
</evidence>
<proteinExistence type="inferred from homology"/>
<keyword evidence="4" id="KW-1133">Transmembrane helix</keyword>
<dbReference type="AlphaFoldDB" id="A0A5K8AI39"/>
<reference evidence="5 6" key="1">
    <citation type="submission" date="2019-11" db="EMBL/GenBank/DDBJ databases">
        <title>Comparative genomics of hydrocarbon-degrading Desulfosarcina strains.</title>
        <authorList>
            <person name="Watanabe M."/>
            <person name="Kojima H."/>
            <person name="Fukui M."/>
        </authorList>
    </citation>
    <scope>NUCLEOTIDE SEQUENCE [LARGE SCALE GENOMIC DNA]</scope>
    <source>
        <strain evidence="6">oXyS1</strain>
    </source>
</reference>
<evidence type="ECO:0000313" key="5">
    <source>
        <dbReference type="EMBL" id="BBO91530.1"/>
    </source>
</evidence>
<accession>A0A5K8AI39</accession>
<comment type="subcellular location">
    <subcellularLocation>
        <location evidence="1">Periplasm</location>
    </subcellularLocation>
</comment>
<evidence type="ECO:0000256" key="3">
    <source>
        <dbReference type="ARBA" id="ARBA00022729"/>
    </source>
</evidence>
<name>A0A5K8AI39_9BACT</name>
<dbReference type="NCBIfam" id="TIGR01728">
    <property type="entry name" value="SsuA_fam"/>
    <property type="match status" value="1"/>
</dbReference>
<keyword evidence="4" id="KW-0812">Transmembrane</keyword>
<dbReference type="PANTHER" id="PTHR30024">
    <property type="entry name" value="ALIPHATIC SULFONATES-BINDING PROTEIN-RELATED"/>
    <property type="match status" value="1"/>
</dbReference>
<feature type="transmembrane region" description="Helical" evidence="4">
    <location>
        <begin position="38"/>
        <end position="56"/>
    </location>
</feature>
<keyword evidence="6" id="KW-1185">Reference proteome</keyword>
<comment type="similarity">
    <text evidence="2">Belongs to the bacterial solute-binding protein SsuA/TauA family.</text>
</comment>
<dbReference type="EMBL" id="AP021879">
    <property type="protein sequence ID" value="BBO91530.1"/>
    <property type="molecule type" value="Genomic_DNA"/>
</dbReference>
<dbReference type="GO" id="GO:0016020">
    <property type="term" value="C:membrane"/>
    <property type="evidence" value="ECO:0007669"/>
    <property type="project" value="InterPro"/>
</dbReference>
<protein>
    <submittedName>
        <fullName evidence="5">ABC transporter substrate-binding protein</fullName>
    </submittedName>
</protein>
<dbReference type="Pfam" id="PF13379">
    <property type="entry name" value="NMT1_2"/>
    <property type="match status" value="1"/>
</dbReference>
<dbReference type="PANTHER" id="PTHR30024:SF47">
    <property type="entry name" value="TAURINE-BINDING PERIPLASMIC PROTEIN"/>
    <property type="match status" value="1"/>
</dbReference>
<dbReference type="Gene3D" id="3.40.190.10">
    <property type="entry name" value="Periplasmic binding protein-like II"/>
    <property type="match status" value="3"/>
</dbReference>
<keyword evidence="4" id="KW-0472">Membrane</keyword>
<evidence type="ECO:0000256" key="1">
    <source>
        <dbReference type="ARBA" id="ARBA00004418"/>
    </source>
</evidence>
<dbReference type="GO" id="GO:0042597">
    <property type="term" value="C:periplasmic space"/>
    <property type="evidence" value="ECO:0007669"/>
    <property type="project" value="UniProtKB-SubCell"/>
</dbReference>
<dbReference type="InterPro" id="IPR010067">
    <property type="entry name" value="ABC_SsuA_sub-bd"/>
</dbReference>
<dbReference type="Proteomes" id="UP000422108">
    <property type="component" value="Chromosome"/>
</dbReference>
<keyword evidence="3" id="KW-0732">Signal</keyword>
<organism evidence="5 6">
    <name type="scientific">Desulfosarcina ovata subsp. ovata</name>
    <dbReference type="NCBI Taxonomy" id="2752305"/>
    <lineage>
        <taxon>Bacteria</taxon>
        <taxon>Pseudomonadati</taxon>
        <taxon>Thermodesulfobacteriota</taxon>
        <taxon>Desulfobacteria</taxon>
        <taxon>Desulfobacterales</taxon>
        <taxon>Desulfosarcinaceae</taxon>
        <taxon>Desulfosarcina</taxon>
    </lineage>
</organism>
<sequence>MSPEGRYMLCGLISYGDNPYNPLITEEKMKMSVLLKKSLVLVAALILAISVVSAHADGKPEKVTVIYGGSSWLGHYPAWVGIEKGLFKKYGLGVLFQNFYASSGRMGSLVAGDLDVASTGSISAIALMASGSKGFMAFGTQDSYATVEGIIAKENTKNIQDLKGKRIAAPFASSSHVLVLDILEQNGIDPDKDLDLVNLKVNEMPAAMGSGEIDACAAWTPHFNKLLNMPGNHMLVNDTEFSLYKKYKLGPGPDLLVVRKEFAEKYPNTCQAFVKGYFEAVDMLINQPEECAKVLVKLTNLSMEDQMTVLKDIAWIKGSEQKNLMVQPGGFVTGMQRLAEFLVRHKQIDSAPDVKRWIAGSMVP</sequence>
<gene>
    <name evidence="5" type="ORF">DSCOOX_47100</name>
</gene>
<dbReference type="GO" id="GO:0042626">
    <property type="term" value="F:ATPase-coupled transmembrane transporter activity"/>
    <property type="evidence" value="ECO:0007669"/>
    <property type="project" value="InterPro"/>
</dbReference>